<dbReference type="InterPro" id="IPR050268">
    <property type="entry name" value="NADH-dep_flavin_reductase"/>
</dbReference>
<dbReference type="InterPro" id="IPR012349">
    <property type="entry name" value="Split_barrel_FMN-bd"/>
</dbReference>
<proteinExistence type="predicted"/>
<dbReference type="InterPro" id="IPR002563">
    <property type="entry name" value="Flavin_Rdtase-like_dom"/>
</dbReference>
<evidence type="ECO:0000313" key="3">
    <source>
        <dbReference type="EMBL" id="UWP87438.1"/>
    </source>
</evidence>
<dbReference type="RefSeq" id="WP_259867673.1">
    <property type="nucleotide sequence ID" value="NZ_BAAAST010000006.1"/>
</dbReference>
<dbReference type="Proteomes" id="UP001059617">
    <property type="component" value="Chromosome"/>
</dbReference>
<reference evidence="3" key="2">
    <citation type="submission" date="2022-09" db="EMBL/GenBank/DDBJ databases">
        <title>Biosynthetic gene clusters of Dactylosporangioum fulvum.</title>
        <authorList>
            <person name="Caradec T."/>
        </authorList>
    </citation>
    <scope>NUCLEOTIDE SEQUENCE</scope>
    <source>
        <strain evidence="3">NRRL B-16292</strain>
    </source>
</reference>
<accession>A0ABY5WBJ5</accession>
<reference evidence="3" key="1">
    <citation type="submission" date="2021-04" db="EMBL/GenBank/DDBJ databases">
        <authorList>
            <person name="Hartkoorn R.C."/>
            <person name="Beaudoing E."/>
            <person name="Hot D."/>
        </authorList>
    </citation>
    <scope>NUCLEOTIDE SEQUENCE</scope>
    <source>
        <strain evidence="3">NRRL B-16292</strain>
    </source>
</reference>
<organism evidence="3 4">
    <name type="scientific">Dactylosporangium fulvum</name>
    <dbReference type="NCBI Taxonomy" id="53359"/>
    <lineage>
        <taxon>Bacteria</taxon>
        <taxon>Bacillati</taxon>
        <taxon>Actinomycetota</taxon>
        <taxon>Actinomycetes</taxon>
        <taxon>Micromonosporales</taxon>
        <taxon>Micromonosporaceae</taxon>
        <taxon>Dactylosporangium</taxon>
    </lineage>
</organism>
<dbReference type="Gene3D" id="2.30.110.10">
    <property type="entry name" value="Electron Transport, Fmn-binding Protein, Chain A"/>
    <property type="match status" value="1"/>
</dbReference>
<dbReference type="PANTHER" id="PTHR30466:SF1">
    <property type="entry name" value="FMN REDUCTASE (NADH) RUTF"/>
    <property type="match status" value="1"/>
</dbReference>
<keyword evidence="1" id="KW-0560">Oxidoreductase</keyword>
<evidence type="ECO:0000256" key="1">
    <source>
        <dbReference type="ARBA" id="ARBA00023002"/>
    </source>
</evidence>
<dbReference type="EMBL" id="CP073720">
    <property type="protein sequence ID" value="UWP87438.1"/>
    <property type="molecule type" value="Genomic_DNA"/>
</dbReference>
<dbReference type="PANTHER" id="PTHR30466">
    <property type="entry name" value="FLAVIN REDUCTASE"/>
    <property type="match status" value="1"/>
</dbReference>
<sequence length="332" mass="36175">MDAPTGSTRVDPLFFRRTMGRFPTGVTVVTTRDATGRPWGMTANSFTSVSLAPPLISLCIDRKAGSFSAFSQCSTFGVSVLGENQQDLAVRFATPLDDKFGGVAKVEERPGAILLSGAAAAFVCTVHTRVDLGDHVMLIGAVEECSLGRSAPLGYCDGSFFSLSGGETPLEDDRPGRQILVGWLVEHEAKILLSRDTATGEWRLPVGPLQGGSTMSDALRSTSHVLMGQVIEPEFLYSAIDISESETCHVYRARPGVLPRQTADLRLFAEEDMPWRELSHSSMESILRRYFEERVSDRFGIYLNLGAAGRIAQIEHEVPWADHAGNYERSAS</sequence>
<dbReference type="SUPFAM" id="SSF50475">
    <property type="entry name" value="FMN-binding split barrel"/>
    <property type="match status" value="1"/>
</dbReference>
<name>A0ABY5WBJ5_9ACTN</name>
<feature type="domain" description="Flavin reductase like" evidence="2">
    <location>
        <begin position="19"/>
        <end position="162"/>
    </location>
</feature>
<keyword evidence="4" id="KW-1185">Reference proteome</keyword>
<evidence type="ECO:0000313" key="4">
    <source>
        <dbReference type="Proteomes" id="UP001059617"/>
    </source>
</evidence>
<dbReference type="Pfam" id="PF01613">
    <property type="entry name" value="Flavin_Reduct"/>
    <property type="match status" value="1"/>
</dbReference>
<dbReference type="Gene3D" id="3.90.79.10">
    <property type="entry name" value="Nucleoside Triphosphate Pyrophosphohydrolase"/>
    <property type="match status" value="1"/>
</dbReference>
<evidence type="ECO:0000259" key="2">
    <source>
        <dbReference type="SMART" id="SM00903"/>
    </source>
</evidence>
<dbReference type="SMART" id="SM00903">
    <property type="entry name" value="Flavin_Reduct"/>
    <property type="match status" value="1"/>
</dbReference>
<protein>
    <submittedName>
        <fullName evidence="3">Flavin reductase</fullName>
    </submittedName>
</protein>
<gene>
    <name evidence="3" type="ORF">Dfulv_14035</name>
</gene>